<evidence type="ECO:0008006" key="3">
    <source>
        <dbReference type="Google" id="ProtNLM"/>
    </source>
</evidence>
<reference evidence="1 2" key="1">
    <citation type="submission" date="2018-10" db="EMBL/GenBank/DDBJ databases">
        <title>Genome sequencing of Mucilaginibacter sp. HYN0043.</title>
        <authorList>
            <person name="Kim M."/>
            <person name="Yi H."/>
        </authorList>
    </citation>
    <scope>NUCLEOTIDE SEQUENCE [LARGE SCALE GENOMIC DNA]</scope>
    <source>
        <strain evidence="1 2">HYN0043</strain>
    </source>
</reference>
<accession>A0A494VKF3</accession>
<dbReference type="KEGG" id="muh:HYN43_000810"/>
<proteinExistence type="predicted"/>
<dbReference type="Proteomes" id="UP000270046">
    <property type="component" value="Chromosome"/>
</dbReference>
<evidence type="ECO:0000313" key="2">
    <source>
        <dbReference type="Proteomes" id="UP000270046"/>
    </source>
</evidence>
<dbReference type="EMBL" id="CP032869">
    <property type="protein sequence ID" value="AYL93921.1"/>
    <property type="molecule type" value="Genomic_DNA"/>
</dbReference>
<organism evidence="1 2">
    <name type="scientific">Mucilaginibacter celer</name>
    <dbReference type="NCBI Taxonomy" id="2305508"/>
    <lineage>
        <taxon>Bacteria</taxon>
        <taxon>Pseudomonadati</taxon>
        <taxon>Bacteroidota</taxon>
        <taxon>Sphingobacteriia</taxon>
        <taxon>Sphingobacteriales</taxon>
        <taxon>Sphingobacteriaceae</taxon>
        <taxon>Mucilaginibacter</taxon>
    </lineage>
</organism>
<dbReference type="AlphaFoldDB" id="A0A494VKF3"/>
<gene>
    <name evidence="1" type="ORF">HYN43_000810</name>
</gene>
<keyword evidence="2" id="KW-1185">Reference proteome</keyword>
<evidence type="ECO:0000313" key="1">
    <source>
        <dbReference type="EMBL" id="AYL93921.1"/>
    </source>
</evidence>
<protein>
    <recommendedName>
        <fullName evidence="3">Lipocalin-like domain-containing protein</fullName>
    </recommendedName>
</protein>
<name>A0A494VKF3_9SPHI</name>
<sequence>MFFAAIICSITACDKNNPGPGNPSIVGKWRWVKSVGGIGGFTSTPKSVGYNLQDEFYADSTYKRLKNDTVLFSASFHTTKNYKLSATETVNLLSIYGPAIDGFPVAYVVRHDSLYLNNFYIADGENSVYVRIK</sequence>
<dbReference type="OrthoDB" id="1118927at2"/>